<organism evidence="13">
    <name type="scientific">Streptomyces sp. MJ635-86F5</name>
    <dbReference type="NCBI Taxonomy" id="1321967"/>
    <lineage>
        <taxon>Bacteria</taxon>
        <taxon>Bacillati</taxon>
        <taxon>Actinomycetota</taxon>
        <taxon>Actinomycetes</taxon>
        <taxon>Kitasatosporales</taxon>
        <taxon>Streptomycetaceae</taxon>
        <taxon>Streptomyces</taxon>
    </lineage>
</organism>
<dbReference type="InterPro" id="IPR006162">
    <property type="entry name" value="Ppantetheine_attach_site"/>
</dbReference>
<feature type="region of interest" description="N-terminal hotdog fold" evidence="9">
    <location>
        <begin position="4322"/>
        <end position="4445"/>
    </location>
</feature>
<feature type="domain" description="Carrier" evidence="10">
    <location>
        <begin position="1650"/>
        <end position="1725"/>
    </location>
</feature>
<dbReference type="Pfam" id="PF00109">
    <property type="entry name" value="ketoacyl-synt"/>
    <property type="match status" value="3"/>
</dbReference>
<dbReference type="PANTHER" id="PTHR43775">
    <property type="entry name" value="FATTY ACID SYNTHASE"/>
    <property type="match status" value="1"/>
</dbReference>
<dbReference type="Pfam" id="PF08659">
    <property type="entry name" value="KR"/>
    <property type="match status" value="3"/>
</dbReference>
<dbReference type="InterPro" id="IPR050091">
    <property type="entry name" value="PKS_NRPS_Biosynth_Enz"/>
</dbReference>
<dbReference type="InterPro" id="IPR016039">
    <property type="entry name" value="Thiolase-like"/>
</dbReference>
<sequence>MATSANDGKILDYLKRVTADLHQTRRRLAERETEDREPIAIIGMSCRFPGDVETPEQLWQLVSEGRDAITRFPADRGWDLAALSGGDAAETGTSYVGEGGFVHDAGGFDAAFFDISPREALATDPQQRLMLEVSWEAFEHAGIDPHTARGRRVGVFAGSGFQDYGDLLLRVPEIGEAYMSTAASGAVISGRIAYALGLEGPTLTVDTACSSSLVALHLAAHALRRKECTLALAGGVMVMATPAPFVAFSRQNGLAPDGRCKAFADAADGTGWGEGAGMLLLERLSDARRNGHPVLAVVRGSAVNQDGASNGLTAPNGLAQQRVIRQALADAGIPAAEVDAVEGHGTGTTLGDPIEAQALLAVYGQGRAVGRPLWLGSVKSNIGHAQAAAGVSGVIKMVEALRRGVLPRTLHVDRPSRFVDWSSGAVELLTEARDWPETGHPRRAGVSSFGVSGTNAHVILEQAPMAEDAQETVGDRPTQRAGVPVPWVLSARSADALRAQAERLHDAGRDCAALDLGYSLATTRAVLEHRAVVLADGSSGSDAGLAGLAALAAGESRADVVRGVAAEGRTAFLFSGQGGQRVGMGRELYAAFPVFAQAFDEAVAVVDGQFERPLREVVWGGEAHVLDRTDFAQPALFAVEVALFRLLASWGVRPEFVAGHSVGELAAAHVAGVLSLADAARLVAARGRLMQALPSAGAMVAVEAGEAEVLPLLGASVSVAAVNGPSSVVVSGEEAAVEAVVGRFAGLGRRTSRLRTSHAFHSPLMEPMLAEFRAVAEELTYHEPEIPVVSNLTGALVEEFTADYWVRHVREAVRFADGVAWLRGEGVTRFVELGPDGVLAGMARQLIDAPETVTVAMLRKDRPEPTAVLTALGQLHVTGVQVDWEAFFAGTGARRVDLPTYAFQHRRYWVDVTSGVGDVSSAGLDRADHPLLGAAVLLADSGGAVLTGRLSLGTHAWLADHRVGEAVLLPGTGHVELAIRAGDQVGCGRIEELTLQAPLVLPVEGAVQVQVVVGAGDESGRRAVAVYSRTADGAGLAPEWTEHATGVLVPSSGRSTGVELSSWPPAGAEVVDLDGLYGELAAVGLAYGPVFRGLRAAWRRGDEVFAEVALPDEVAGEAGRYGLHPALLDAALHTGAFTAVAGERAALPFSWSDVELYASGASAMRVRMRVVGAGAVALDLADIAGQPLASVGRLALREVDTDTSAAVATLRSSLYGIEWVEVPGTLPVADVEAVAWEALEPGEGVPDVVVLRCGGGSDPGVVRGELYRVLGVLRSWSVEERFAGSRLVVVTEGAVGLPGEAVADLAGAAVWGLVRSAQSEEPGRMVLVDAGADVAVAAVLGSGEPQVVVRDGVVRAARLTRVSAEADGAVSFGDGMVLVTGGTGGLGRLLARHLVAEHGVRRLLLTSRRGSVAPGAGELVAELAEAGAEVEVVACDVADRDAVAELLSGRRLSAVVHCAGVLDDGTIASLTPERLDAVLRPKADAAWHLHELTRDMDLDVFVLFSSAAGVLGAPGQGNYAAANAYLDALAALRRAQGLPAHSLAWGLWDAADGMNATLSAGDQARMTQSGVLPLSPDDGLALLDLAVRRDSALTIPITLDPAVLRARSDSAPALLRGLIPAARRSAAGAKAGADTLRGRLAVLPEAAWEDVLLTLVRSQAATVLGYAGPEAVEPERAFRDLGFDSLAAVELRNGLAAETGLRLPTTLVFDYPSALVLARHLLAEVSGTVTETVIAATATTAGADDDPIAIVGMACRYPGGVTTPEELWRLVAEERDAISEFPVNRGWDIGRIYDPEGVRPDTSYVNKGGFLHQAGEFDPAFFGISPNEALAMDPQQRLLLETSWEALERAGIDPSTLRSSPTGVFAGMMYHDYAYNSSTGAIASGRISYVLGLEGPSVTVDTACSSSLIALHLAAQALRSGECSLALAGGVAMMATPEVFVEFSRQRGLSREGRSKSFAAGADGTVWGEGVGWLVVERLSDARRNGHPVLAVVRGTAVNQDGASNGLTAPNGPSQRRVIRQALANAGLTTDDVDLVEAHGTGTTLGDPIEAQALLATYGQARPEGRPLWLGSIKSNIGHTQAAAGVAGVIKVVEAMRHGILPKTLHVDEPTPQVDWSSGAVELLTEARPWPEVDGRPRRAGVSSFGISGTNAHVVIEAAPPAEPPSERQIEPSGPCVVPLVVSGRSRAAAREQASRLAAFLRGREWEPAEVAHSLMTSRTAFEYRAAVVGSDREALLAGLERLAVGVGTAETVTGTAASEPKVVFVFPGQGSQWVGMALELAASCPVFAEGLGECGAALRPWVGWELGDVLGGVAGAPSLDEVDVVQPVLWAVMVALAGVWRSFGVVPAAVVGHSQGEIAAACVAGALSLEEGARVVALRSRVIRGGLAGRGGMMSVGLSADVVRERVGAWGGVLQVAVVNSPTSVVVCGEPTALEELRAQLDADGIRARVIPVDYASHSAYVEDIRDDVLAAVAEVRPRPSKVAFYSTVTGGLLDTAALDAEYWYANLRQPVRFEETTRALLDDGFGLFVEASPHPGLLIGLGETIEAASASAVAVGSLRRDEGSLERFVTSLAEAYVHGARVDWSPLFDGGDGGPRRVDLPTYAFQRQNFWLRSPSDAGDVASAGLESADHPLLAAAIALADSDGVVLSGRLSPATQDWLADHVVGETALLPGTAFVELAVRAGDEVGCGRVEELTLQAPLVLPPAGGVRVQVNVDGADDAGLRAVTVFARDEAADGDVPWTRHAVGVLAPARAETVGGELAPWPPVDAEPVELDGIYREFAASGLGYGPVFQGLRAAWRRGDEVFAEVALPDGAANEAARFGLHPALLDGALHAAALTGAAGDGAALPFVWSGVELYASGAAALRVRVRPVGERAVALEVADTAGVPVASVDSLVLRPVDVDRFSTARAAGRDALYRVDWVEVPAPAADVEAVAWEALEPGDGVPDVVVLRCGGGGDPEAVRAETGRVLGVLRSWSGEERFAGSRLVVVTEGAVGLPGEAVPDLAGAAVWGLVRSAQSEEPGRMVLVDVDAGADFAVGAVLGSGEPQVVVRDGVVRAARLTRVSAEADGAVSFGDGMVLVTGGTGGLGRLLARHLVAEHGVRRLLLTSRRGPVAPGAGELVAELAEAGAEVEVVACDVADRDAVAELLAAHRLSAVVHCAGVLDDGTVASLTPERIDAVLRPKADAAWHLHELTRDMDLHAFVLFSSAAGVLGSPGQGNYAAANAYLDALAVHRRAQGLPAHSLAWGLWEQDSGMTGALGDGDRARMAQAGILPLSADDGLALLDLAVTLDVPALVPIRLDRKALVGGSVPPLVRGLVRGVTRRAAGGGALGGDGLRDRLVRLSRAEQHGLLLDMIRTHAASILGHAGPESVEPERAFRDLGFDSLAAVALRNRCNEATGLRLPATLVFDHPTPADVARYLAGELVGAATADDQAATVVRVPADVDPIAIVAMACRYPGGVTSAEELWRLVAEGRGATSDFPNDRGWDIDRIYDPRSERPGTVYVREGGFLDDVAGFDADFFGISPHEAASMDPQQRLLLETSWEALERAGLDPTSLRGSRTGVFAGMMHHDYAYSSNSGALASGRVAYVLGLEGPAVSVDTACSSSLVALHWAIQALRSGECTLALAGGVTVMSTPETFLYFGEQRGLARDSRCKSFADGADGTALSEGVGMLVVERLSDARRLGHPVMAVVRGSAVNQDGASNGLTAPSGPAQQRVIRQALNAAGLTPADVDVVEAHGTGTALGDPIEAQAVLATYGQGRPEDRPLWLGSVKSNIGHTQAAAGVAGIIKMVEAMRHGEVPKTLHVDQPSKEVDWSAGAVELPTEARPWPEVDGRPRRAGVSSFGISGTNAHVVIEQAPTGEAIPERAAVAGPVVVPVSAKSPGALRDQARRLHALAASDAAPAAADLGYSLATTRAAFEHRAVVVAAERAEVAAGLAALADDTASGQVVTGRVTGRRTAFLFSGQGSQRLGMGRELSARHPAFARAFDAVLGELEPHVEHSLREVVWGGEAHVLDRTEFAQPALFAVEVALFRLLASWGVRPEFVAGHSVGELAAAHVAGVLSLADAARLVAARGRLMQALPSAGAMVAVEAGEAEVLPLLGASVSVAAVNGPSSVVVSGEEAAVEAVVGRFAGLGRRTSRLRTSHAFHSPLMEPMLAEFRAVAEELTYHEPEIPVVSNLTGALVEEFTADYWVRHVREAVRFADGVAWLRGEGVTRFVELGPDGVLAGMARQLIDAPETVTVAMLRKDRPEPTAVLTALGQLHVTGVQVDWEGFFAGTGARRVDLPTYAFQHRRFWLDGATTGGDPAALGVGSVEHPLLGAMVPLPDSDGVVFTGRLSLATHPWLADHVVGETVLLPGAAFVELAIRAGDQVGCGRIEELTLQAPLMLPMTGAVGVHVTVSGADDSGRRSVTVFAGDADADVPWTRHAAGVVVPSTEGSGSDLSSWPPAGAEVVDLDGLYGELAAVGLAYGPVFRGLRAAWRRGDEVFAEVALPDEVAGEAGRYGLHPALLDAALHTGAFTAVAGERAALPFSWSDVELYASGASAVRVRMRPVGERAVAVDLADGSGQPVASVAALTVRETAPEALSSIGTGVRDLLHRVAWTPVPVVAPVVGVEAVAWEALEPAGGVPDVVVLRCGGGGDPEAVRAETGRVLGVLRSWSGEERFAGSRLVVVTEGAVGLPGEAVPDLAGAAVWGLVRSAQSEEPGRMVLVDVDAGADFAVGAVLGSGEPQVVVRDGVVRAARLTRVSAEADGAVSFGDGMVLVTGGTGGLGRLLARHLVAEHGVRRLLLTSRRGPVAPGAGELVAELAEAGAEVEVVACDVADRDAVAELLSGRRLSAVVHCAGVLDDGTIASLTPERLDAVLRPKADAAWHLHELTRDMDLHAFVLFSSAAGVLGALGQGNYAAANAYLDALAVHRRAQGLPAHSLAWGLWDAADGMNATLSAGDQARMTQSGVLPLSPDDGLALLDLAVTLDAPALVPMRLDRKALVGTEVPTLLSGLVGPARRTADPGHRADEALRGRLAALGPSERHDALLDLVRTHAARTLGHVGPEAIEPARAFGDLGFDSLSAVEFRNALNAATGLRLPATLIFDYPDPQQLAARLGTELAPENDGGAADPEERVRRILSAIPFTRLRDAGLMDGLLELAGLGGTDLGLAGRTADEPASIDAMDTDSLISMALDGSGLDDATRDV</sequence>
<dbReference type="InterPro" id="IPR055123">
    <property type="entry name" value="SpnB-like_Rossmann"/>
</dbReference>
<feature type="region of interest" description="C-terminal hotdog fold" evidence="9">
    <location>
        <begin position="2771"/>
        <end position="2908"/>
    </location>
</feature>
<feature type="active site" description="Proton acceptor; for dehydratase activity" evidence="9">
    <location>
        <position position="4354"/>
    </location>
</feature>
<dbReference type="Pfam" id="PF22953">
    <property type="entry name" value="SpnB_Rossmann"/>
    <property type="match status" value="3"/>
</dbReference>
<protein>
    <submittedName>
        <fullName evidence="13">Type I polyketide synthase</fullName>
    </submittedName>
</protein>
<dbReference type="SUPFAM" id="SSF55048">
    <property type="entry name" value="Probable ACP-binding domain of malonyl-CoA ACP transacylase"/>
    <property type="match status" value="3"/>
</dbReference>
<feature type="region of interest" description="N-terminal hotdog fold" evidence="9">
    <location>
        <begin position="2633"/>
        <end position="2758"/>
    </location>
</feature>
<evidence type="ECO:0000256" key="7">
    <source>
        <dbReference type="ARBA" id="ARBA00023268"/>
    </source>
</evidence>
<feature type="region of interest" description="N-terminal hotdog fold" evidence="9">
    <location>
        <begin position="929"/>
        <end position="1055"/>
    </location>
</feature>
<dbReference type="Gene3D" id="3.10.129.110">
    <property type="entry name" value="Polyketide synthase dehydratase"/>
    <property type="match status" value="3"/>
</dbReference>
<dbReference type="Pfam" id="PF02801">
    <property type="entry name" value="Ketoacyl-synt_C"/>
    <property type="match status" value="3"/>
</dbReference>
<evidence type="ECO:0000256" key="3">
    <source>
        <dbReference type="ARBA" id="ARBA00022450"/>
    </source>
</evidence>
<dbReference type="Pfam" id="PF14765">
    <property type="entry name" value="PS-DH"/>
    <property type="match status" value="3"/>
</dbReference>
<dbReference type="GO" id="GO:0006633">
    <property type="term" value="P:fatty acid biosynthetic process"/>
    <property type="evidence" value="ECO:0007669"/>
    <property type="project" value="InterPro"/>
</dbReference>
<dbReference type="SUPFAM" id="SSF51735">
    <property type="entry name" value="NAD(P)-binding Rossmann-fold domains"/>
    <property type="match status" value="6"/>
</dbReference>
<dbReference type="InterPro" id="IPR016036">
    <property type="entry name" value="Malonyl_transacylase_ACP-bd"/>
</dbReference>
<evidence type="ECO:0000256" key="4">
    <source>
        <dbReference type="ARBA" id="ARBA00022553"/>
    </source>
</evidence>
<evidence type="ECO:0000259" key="10">
    <source>
        <dbReference type="PROSITE" id="PS50075"/>
    </source>
</evidence>
<evidence type="ECO:0000313" key="13">
    <source>
        <dbReference type="EMBL" id="BAO66542.1"/>
    </source>
</evidence>
<dbReference type="Pfam" id="PF21089">
    <property type="entry name" value="PKS_DH_N"/>
    <property type="match status" value="3"/>
</dbReference>
<proteinExistence type="predicted"/>
<dbReference type="InterPro" id="IPR042104">
    <property type="entry name" value="PKS_dehydratase_sf"/>
</dbReference>
<feature type="active site" description="Proton donor; for dehydratase activity" evidence="9">
    <location>
        <position position="1129"/>
    </location>
</feature>
<dbReference type="GO" id="GO:0004315">
    <property type="term" value="F:3-oxoacyl-[acyl-carrier-protein] synthase activity"/>
    <property type="evidence" value="ECO:0007669"/>
    <property type="project" value="InterPro"/>
</dbReference>
<dbReference type="InterPro" id="IPR014031">
    <property type="entry name" value="Ketoacyl_synth_C"/>
</dbReference>
<keyword evidence="3" id="KW-0596">Phosphopantetheine</keyword>
<keyword evidence="6" id="KW-0045">Antibiotic biosynthesis</keyword>
<feature type="domain" description="PKS/mFAS DH" evidence="12">
    <location>
        <begin position="2633"/>
        <end position="2908"/>
    </location>
</feature>
<dbReference type="Pfam" id="PF08990">
    <property type="entry name" value="Docking"/>
    <property type="match status" value="1"/>
</dbReference>
<dbReference type="SMART" id="SM00822">
    <property type="entry name" value="PKS_KR"/>
    <property type="match status" value="3"/>
</dbReference>
<dbReference type="GO" id="GO:0031177">
    <property type="term" value="F:phosphopantetheine binding"/>
    <property type="evidence" value="ECO:0007669"/>
    <property type="project" value="InterPro"/>
</dbReference>
<dbReference type="Gene3D" id="3.40.50.720">
    <property type="entry name" value="NAD(P)-binding Rossmann-like Domain"/>
    <property type="match status" value="3"/>
</dbReference>
<dbReference type="SMART" id="SM00826">
    <property type="entry name" value="PKS_DH"/>
    <property type="match status" value="3"/>
</dbReference>
<dbReference type="InterPro" id="IPR020806">
    <property type="entry name" value="PKS_PP-bd"/>
</dbReference>
<dbReference type="SMART" id="SM00827">
    <property type="entry name" value="PKS_AT"/>
    <property type="match status" value="3"/>
</dbReference>
<evidence type="ECO:0000256" key="2">
    <source>
        <dbReference type="ARBA" id="ARBA00004792"/>
    </source>
</evidence>
<feature type="active site" description="Proton acceptor; for dehydratase activity" evidence="9">
    <location>
        <position position="2665"/>
    </location>
</feature>
<feature type="domain" description="PKS/mFAS DH" evidence="12">
    <location>
        <begin position="929"/>
        <end position="1205"/>
    </location>
</feature>
<dbReference type="Gene3D" id="3.40.366.10">
    <property type="entry name" value="Malonyl-Coenzyme A Acyl Carrier Protein, domain 2"/>
    <property type="match status" value="3"/>
</dbReference>
<dbReference type="InterPro" id="IPR018201">
    <property type="entry name" value="Ketoacyl_synth_AS"/>
</dbReference>
<name>X5IYZ6_9ACTN</name>
<dbReference type="InterPro" id="IPR014043">
    <property type="entry name" value="Acyl_transferase_dom"/>
</dbReference>
<dbReference type="InterPro" id="IPR016035">
    <property type="entry name" value="Acyl_Trfase/lysoPLipase"/>
</dbReference>
<dbReference type="InterPro" id="IPR015083">
    <property type="entry name" value="NorB/c/GfsB-D-like_docking"/>
</dbReference>
<evidence type="ECO:0000259" key="12">
    <source>
        <dbReference type="PROSITE" id="PS52019"/>
    </source>
</evidence>
<feature type="domain" description="Ketosynthase family 3 (KS3)" evidence="11">
    <location>
        <begin position="1745"/>
        <end position="2158"/>
    </location>
</feature>
<dbReference type="Pfam" id="PF00550">
    <property type="entry name" value="PP-binding"/>
    <property type="match status" value="3"/>
</dbReference>
<keyword evidence="4" id="KW-0597">Phosphoprotein</keyword>
<dbReference type="FunFam" id="1.10.1200.10:FF:000007">
    <property type="entry name" value="Probable polyketide synthase pks17"/>
    <property type="match status" value="3"/>
</dbReference>
<dbReference type="InterPro" id="IPR020841">
    <property type="entry name" value="PKS_Beta-ketoAc_synthase_dom"/>
</dbReference>
<dbReference type="InterPro" id="IPR049551">
    <property type="entry name" value="PKS_DH_C"/>
</dbReference>
<dbReference type="InterPro" id="IPR032821">
    <property type="entry name" value="PKS_assoc"/>
</dbReference>
<comment type="pathway">
    <text evidence="2">Antibiotic biosynthesis.</text>
</comment>
<dbReference type="InterPro" id="IPR036736">
    <property type="entry name" value="ACP-like_sf"/>
</dbReference>
<dbReference type="PROSITE" id="PS52019">
    <property type="entry name" value="PKS_MFAS_DH"/>
    <property type="match status" value="3"/>
</dbReference>
<evidence type="ECO:0000256" key="1">
    <source>
        <dbReference type="ARBA" id="ARBA00001957"/>
    </source>
</evidence>
<dbReference type="InterPro" id="IPR049552">
    <property type="entry name" value="PKS_DH_N"/>
</dbReference>
<feature type="domain" description="Ketosynthase family 3 (KS3)" evidence="11">
    <location>
        <begin position="3448"/>
        <end position="3861"/>
    </location>
</feature>
<dbReference type="EMBL" id="AB818354">
    <property type="protein sequence ID" value="BAO66542.1"/>
    <property type="molecule type" value="Genomic_DNA"/>
</dbReference>
<dbReference type="Gene3D" id="1.10.1200.10">
    <property type="entry name" value="ACP-like"/>
    <property type="match status" value="3"/>
</dbReference>
<dbReference type="Gene3D" id="3.30.70.3290">
    <property type="match status" value="3"/>
</dbReference>
<feature type="active site" description="Proton donor; for dehydratase activity" evidence="9">
    <location>
        <position position="4518"/>
    </location>
</feature>
<feature type="domain" description="Ketosynthase family 3 (KS3)" evidence="11">
    <location>
        <begin position="36"/>
        <end position="462"/>
    </location>
</feature>
<evidence type="ECO:0000259" key="11">
    <source>
        <dbReference type="PROSITE" id="PS52004"/>
    </source>
</evidence>
<feature type="region of interest" description="C-terminal hotdog fold" evidence="9">
    <location>
        <begin position="1068"/>
        <end position="1205"/>
    </location>
</feature>
<dbReference type="Pfam" id="PF00698">
    <property type="entry name" value="Acyl_transf_1"/>
    <property type="match status" value="3"/>
</dbReference>
<dbReference type="SUPFAM" id="SSF52151">
    <property type="entry name" value="FabD/lysophospholipase-like"/>
    <property type="match status" value="3"/>
</dbReference>
<evidence type="ECO:0000256" key="9">
    <source>
        <dbReference type="PROSITE-ProRule" id="PRU01363"/>
    </source>
</evidence>
<dbReference type="InterPro" id="IPR014030">
    <property type="entry name" value="Ketoacyl_synth_N"/>
</dbReference>
<dbReference type="InterPro" id="IPR009081">
    <property type="entry name" value="PP-bd_ACP"/>
</dbReference>
<dbReference type="CDD" id="cd08956">
    <property type="entry name" value="KR_3_FAS_SDR_x"/>
    <property type="match status" value="3"/>
</dbReference>
<dbReference type="PANTHER" id="PTHR43775:SF51">
    <property type="entry name" value="INACTIVE PHENOLPHTHIOCEROL SYNTHESIS POLYKETIDE SYNTHASE TYPE I PKS1-RELATED"/>
    <property type="match status" value="1"/>
</dbReference>
<dbReference type="Gene3D" id="3.40.47.10">
    <property type="match status" value="3"/>
</dbReference>
<dbReference type="SUPFAM" id="SSF53901">
    <property type="entry name" value="Thiolase-like"/>
    <property type="match status" value="3"/>
</dbReference>
<keyword evidence="8" id="KW-0012">Acyltransferase</keyword>
<dbReference type="PROSITE" id="PS50075">
    <property type="entry name" value="CARRIER"/>
    <property type="match status" value="3"/>
</dbReference>
<dbReference type="SMART" id="SM00823">
    <property type="entry name" value="PKS_PP"/>
    <property type="match status" value="3"/>
</dbReference>
<keyword evidence="5" id="KW-0808">Transferase</keyword>
<gene>
    <name evidence="13" type="primary">cmiP7</name>
</gene>
<dbReference type="Pfam" id="PF16197">
    <property type="entry name" value="KAsynt_C_assoc"/>
    <property type="match status" value="3"/>
</dbReference>
<dbReference type="SMART" id="SM01294">
    <property type="entry name" value="PKS_PP_betabranch"/>
    <property type="match status" value="3"/>
</dbReference>
<dbReference type="InterPro" id="IPR020807">
    <property type="entry name" value="PKS_DH"/>
</dbReference>
<dbReference type="InterPro" id="IPR049900">
    <property type="entry name" value="PKS_mFAS_DH"/>
</dbReference>
<dbReference type="GO" id="GO:0004312">
    <property type="term" value="F:fatty acid synthase activity"/>
    <property type="evidence" value="ECO:0007669"/>
    <property type="project" value="TreeGrafter"/>
</dbReference>
<dbReference type="FunFam" id="3.40.47.10:FF:000019">
    <property type="entry name" value="Polyketide synthase type I"/>
    <property type="match status" value="3"/>
</dbReference>
<feature type="region of interest" description="C-terminal hotdog fold" evidence="9">
    <location>
        <begin position="4457"/>
        <end position="4594"/>
    </location>
</feature>
<feature type="active site" description="Proton acceptor; for dehydratase activity" evidence="9">
    <location>
        <position position="961"/>
    </location>
</feature>
<evidence type="ECO:0000256" key="8">
    <source>
        <dbReference type="ARBA" id="ARBA00023315"/>
    </source>
</evidence>
<dbReference type="PROSITE" id="PS00606">
    <property type="entry name" value="KS3_1"/>
    <property type="match status" value="3"/>
</dbReference>
<dbReference type="InterPro" id="IPR057326">
    <property type="entry name" value="KR_dom"/>
</dbReference>
<feature type="domain" description="PKS/mFAS DH" evidence="12">
    <location>
        <begin position="4322"/>
        <end position="4594"/>
    </location>
</feature>
<dbReference type="InterPro" id="IPR013968">
    <property type="entry name" value="PKS_KR"/>
</dbReference>
<dbReference type="InterPro" id="IPR036291">
    <property type="entry name" value="NAD(P)-bd_dom_sf"/>
</dbReference>
<reference evidence="13" key="1">
    <citation type="journal article" date="2013" name="ChemBioChem">
        <title>A unique amino transfer mechanism for constructing the ?-amino fatty acid starter unit in the biosynthesis of the macrolactam antibiotic cremimycin.</title>
        <authorList>
            <person name="Amagai K."/>
            <person name="Takaku R."/>
            <person name="Kudo F."/>
            <person name="Eguchi T."/>
        </authorList>
    </citation>
    <scope>NUCLEOTIDE SEQUENCE</scope>
    <source>
        <strain evidence="13">MJ635-86F5</strain>
    </source>
</reference>
<dbReference type="PROSITE" id="PS00012">
    <property type="entry name" value="PHOSPHOPANTETHEINE"/>
    <property type="match status" value="1"/>
</dbReference>
<dbReference type="SUPFAM" id="SSF47336">
    <property type="entry name" value="ACP-like"/>
    <property type="match status" value="3"/>
</dbReference>
<dbReference type="FunFam" id="3.40.366.10:FF:000002">
    <property type="entry name" value="Probable polyketide synthase 2"/>
    <property type="match status" value="3"/>
</dbReference>
<dbReference type="PROSITE" id="PS52004">
    <property type="entry name" value="KS3_2"/>
    <property type="match status" value="3"/>
</dbReference>
<keyword evidence="7" id="KW-0511">Multifunctional enzyme</keyword>
<feature type="domain" description="Carrier" evidence="10">
    <location>
        <begin position="3353"/>
        <end position="3428"/>
    </location>
</feature>
<comment type="cofactor">
    <cofactor evidence="1">
        <name>pantetheine 4'-phosphate</name>
        <dbReference type="ChEBI" id="CHEBI:47942"/>
    </cofactor>
</comment>
<dbReference type="GO" id="GO:0033068">
    <property type="term" value="P:macrolide biosynthetic process"/>
    <property type="evidence" value="ECO:0007669"/>
    <property type="project" value="UniProtKB-ARBA"/>
</dbReference>
<feature type="active site" description="Proton donor; for dehydratase activity" evidence="9">
    <location>
        <position position="2832"/>
    </location>
</feature>
<evidence type="ECO:0000256" key="5">
    <source>
        <dbReference type="ARBA" id="ARBA00022679"/>
    </source>
</evidence>
<feature type="domain" description="Carrier" evidence="10">
    <location>
        <begin position="5040"/>
        <end position="5115"/>
    </location>
</feature>
<dbReference type="SMART" id="SM00825">
    <property type="entry name" value="PKS_KS"/>
    <property type="match status" value="3"/>
</dbReference>
<dbReference type="CDD" id="cd00833">
    <property type="entry name" value="PKS"/>
    <property type="match status" value="3"/>
</dbReference>
<evidence type="ECO:0000256" key="6">
    <source>
        <dbReference type="ARBA" id="ARBA00023194"/>
    </source>
</evidence>
<dbReference type="InterPro" id="IPR001227">
    <property type="entry name" value="Ac_transferase_dom_sf"/>
</dbReference>
<accession>X5IYZ6</accession>